<evidence type="ECO:0000259" key="14">
    <source>
        <dbReference type="Pfam" id="PF00349"/>
    </source>
</evidence>
<gene>
    <name evidence="16" type="ORF">H2200_013265</name>
</gene>
<evidence type="ECO:0000256" key="1">
    <source>
        <dbReference type="ARBA" id="ARBA00004888"/>
    </source>
</evidence>
<dbReference type="PANTHER" id="PTHR19443">
    <property type="entry name" value="HEXOKINASE"/>
    <property type="match status" value="1"/>
</dbReference>
<dbReference type="GO" id="GO:0001678">
    <property type="term" value="P:intracellular glucose homeostasis"/>
    <property type="evidence" value="ECO:0007669"/>
    <property type="project" value="InterPro"/>
</dbReference>
<dbReference type="GO" id="GO:0005739">
    <property type="term" value="C:mitochondrion"/>
    <property type="evidence" value="ECO:0007669"/>
    <property type="project" value="TreeGrafter"/>
</dbReference>
<evidence type="ECO:0000256" key="6">
    <source>
        <dbReference type="ARBA" id="ARBA00022777"/>
    </source>
</evidence>
<accession>A0AA38U950</accession>
<dbReference type="GO" id="GO:0019158">
    <property type="term" value="F:mannokinase activity"/>
    <property type="evidence" value="ECO:0007669"/>
    <property type="project" value="TreeGrafter"/>
</dbReference>
<dbReference type="GO" id="GO:0005536">
    <property type="term" value="F:D-glucose binding"/>
    <property type="evidence" value="ECO:0007669"/>
    <property type="project" value="InterPro"/>
</dbReference>
<dbReference type="Pfam" id="PF03727">
    <property type="entry name" value="Hexokinase_2"/>
    <property type="match status" value="1"/>
</dbReference>
<comment type="caution">
    <text evidence="16">The sequence shown here is derived from an EMBL/GenBank/DDBJ whole genome shotgun (WGS) entry which is preliminary data.</text>
</comment>
<evidence type="ECO:0000256" key="4">
    <source>
        <dbReference type="ARBA" id="ARBA00022679"/>
    </source>
</evidence>
<evidence type="ECO:0000259" key="15">
    <source>
        <dbReference type="Pfam" id="PF03727"/>
    </source>
</evidence>
<comment type="catalytic activity">
    <reaction evidence="11">
        <text>D-glucose + ATP = D-glucose 6-phosphate + ADP + H(+)</text>
        <dbReference type="Rhea" id="RHEA:17825"/>
        <dbReference type="ChEBI" id="CHEBI:4167"/>
        <dbReference type="ChEBI" id="CHEBI:15378"/>
        <dbReference type="ChEBI" id="CHEBI:30616"/>
        <dbReference type="ChEBI" id="CHEBI:61548"/>
        <dbReference type="ChEBI" id="CHEBI:456216"/>
        <dbReference type="EC" id="2.7.1.1"/>
    </reaction>
    <physiologicalReaction direction="left-to-right" evidence="11">
        <dbReference type="Rhea" id="RHEA:17826"/>
    </physiologicalReaction>
</comment>
<comment type="catalytic activity">
    <reaction evidence="9">
        <text>a D-hexose + ATP = a D-hexose 6-phosphate + ADP + H(+)</text>
        <dbReference type="Rhea" id="RHEA:22740"/>
        <dbReference type="ChEBI" id="CHEBI:4194"/>
        <dbReference type="ChEBI" id="CHEBI:15378"/>
        <dbReference type="ChEBI" id="CHEBI:30616"/>
        <dbReference type="ChEBI" id="CHEBI:229467"/>
        <dbReference type="ChEBI" id="CHEBI:456216"/>
        <dbReference type="EC" id="2.7.1.1"/>
    </reaction>
    <physiologicalReaction direction="left-to-right" evidence="9">
        <dbReference type="Rhea" id="RHEA:22741"/>
    </physiologicalReaction>
</comment>
<dbReference type="GO" id="GO:0008865">
    <property type="term" value="F:fructokinase activity"/>
    <property type="evidence" value="ECO:0007669"/>
    <property type="project" value="TreeGrafter"/>
</dbReference>
<dbReference type="AlphaFoldDB" id="A0AA38U950"/>
<reference evidence="16" key="1">
    <citation type="submission" date="2022-10" db="EMBL/GenBank/DDBJ databases">
        <title>Culturing micro-colonial fungi from biological soil crusts in the Mojave desert and describing Neophaeococcomyces mojavensis, and introducing the new genera and species Taxawa tesnikishii.</title>
        <authorList>
            <person name="Kurbessoian T."/>
            <person name="Stajich J.E."/>
        </authorList>
    </citation>
    <scope>NUCLEOTIDE SEQUENCE</scope>
    <source>
        <strain evidence="16">TK_41</strain>
    </source>
</reference>
<evidence type="ECO:0000256" key="2">
    <source>
        <dbReference type="ARBA" id="ARBA00005028"/>
    </source>
</evidence>
<feature type="domain" description="Hexokinase C-terminal" evidence="15">
    <location>
        <begin position="235"/>
        <end position="496"/>
    </location>
</feature>
<dbReference type="GO" id="GO:0004340">
    <property type="term" value="F:glucokinase activity"/>
    <property type="evidence" value="ECO:0007669"/>
    <property type="project" value="TreeGrafter"/>
</dbReference>
<dbReference type="GO" id="GO:0006096">
    <property type="term" value="P:glycolytic process"/>
    <property type="evidence" value="ECO:0007669"/>
    <property type="project" value="UniProtKB-KW"/>
</dbReference>
<dbReference type="EC" id="2.7.1.-" evidence="12"/>
<organism evidence="16 17">
    <name type="scientific">Cladophialophora chaetospira</name>
    <dbReference type="NCBI Taxonomy" id="386627"/>
    <lineage>
        <taxon>Eukaryota</taxon>
        <taxon>Fungi</taxon>
        <taxon>Dikarya</taxon>
        <taxon>Ascomycota</taxon>
        <taxon>Pezizomycotina</taxon>
        <taxon>Eurotiomycetes</taxon>
        <taxon>Chaetothyriomycetidae</taxon>
        <taxon>Chaetothyriales</taxon>
        <taxon>Herpotrichiellaceae</taxon>
        <taxon>Cladophialophora</taxon>
    </lineage>
</organism>
<dbReference type="InterPro" id="IPR022672">
    <property type="entry name" value="Hexokinase_N"/>
</dbReference>
<dbReference type="PRINTS" id="PR00475">
    <property type="entry name" value="HEXOKINASE"/>
</dbReference>
<feature type="region of interest" description="Disordered" evidence="13">
    <location>
        <begin position="258"/>
        <end position="279"/>
    </location>
</feature>
<keyword evidence="4 12" id="KW-0808">Transferase</keyword>
<keyword evidence="17" id="KW-1185">Reference proteome</keyword>
<evidence type="ECO:0000256" key="10">
    <source>
        <dbReference type="ARBA" id="ARBA00047905"/>
    </source>
</evidence>
<keyword evidence="8 12" id="KW-0324">Glycolysis</keyword>
<comment type="similarity">
    <text evidence="3 12">Belongs to the hexokinase family.</text>
</comment>
<name>A0AA38U950_9EURO</name>
<keyword evidence="6 12" id="KW-0418">Kinase</keyword>
<evidence type="ECO:0000256" key="12">
    <source>
        <dbReference type="RuleBase" id="RU362007"/>
    </source>
</evidence>
<comment type="pathway">
    <text evidence="1">Carbohydrate degradation; glycolysis; D-glyceraldehyde 3-phosphate and glycerone phosphate from D-glucose: step 1/4.</text>
</comment>
<evidence type="ECO:0000256" key="9">
    <source>
        <dbReference type="ARBA" id="ARBA00044613"/>
    </source>
</evidence>
<evidence type="ECO:0000256" key="13">
    <source>
        <dbReference type="SAM" id="MobiDB-lite"/>
    </source>
</evidence>
<comment type="pathway">
    <text evidence="2">Carbohydrate metabolism; hexose metabolism.</text>
</comment>
<dbReference type="Pfam" id="PF00349">
    <property type="entry name" value="Hexokinase_1"/>
    <property type="match status" value="1"/>
</dbReference>
<dbReference type="Gene3D" id="3.40.367.20">
    <property type="match status" value="1"/>
</dbReference>
<evidence type="ECO:0000313" key="17">
    <source>
        <dbReference type="Proteomes" id="UP001172673"/>
    </source>
</evidence>
<dbReference type="InterPro" id="IPR001312">
    <property type="entry name" value="Hexokinase"/>
</dbReference>
<dbReference type="GO" id="GO:0005524">
    <property type="term" value="F:ATP binding"/>
    <property type="evidence" value="ECO:0007669"/>
    <property type="project" value="UniProtKB-UniRule"/>
</dbReference>
<dbReference type="Gene3D" id="1.10.287.1250">
    <property type="match status" value="1"/>
</dbReference>
<feature type="domain" description="Hexokinase N-terminal" evidence="14">
    <location>
        <begin position="31"/>
        <end position="228"/>
    </location>
</feature>
<dbReference type="Gene3D" id="3.30.420.40">
    <property type="match status" value="1"/>
</dbReference>
<protein>
    <recommendedName>
        <fullName evidence="12">Phosphotransferase</fullName>
        <ecNumber evidence="12">2.7.1.-</ecNumber>
    </recommendedName>
</protein>
<evidence type="ECO:0000313" key="16">
    <source>
        <dbReference type="EMBL" id="KAJ9602145.1"/>
    </source>
</evidence>
<dbReference type="PANTHER" id="PTHR19443:SF16">
    <property type="entry name" value="HEXOKINASE TYPE 1-RELATED"/>
    <property type="match status" value="1"/>
</dbReference>
<sequence length="516" mass="56410">MSAFTENIQFDREDIEFAVPVDLPQELEEELQRLEKSFTVDTATLKKISKRFGEELKAGLERDADIPMNVTWVTAFPTGQERGTYLTIDLGGTNLRICLITLNDEPGGSDVKQEKYPLAAEIKTGAADDLFSHIADRLGEFVKKHVKDDEAKDEEGKVPLGFTFSYPATQHRIDHGILQTWTKGWDVDGVEGNDVADLLNKAIQKRNLPVKLVALVNDTTGALIASAYNDPDTIIGAVFGTGCNAAYMERVSQIPKLKGKGTTADSDASTATSEQSRAQKDDPLMAINCEYGAFDNSHEILPRTRYDELIDEQSPRPGEQTFEKMSAGLYLGEILRLILVDLRDNQLFFTSAKLTDEQNKALETPYILDTEFLANLENDGSESLSDSKSAFQKFLADLTPSFDELRFSQALAKLIAIRGARLCACGASAICSRIGTRYGHVAADGSMAVKHPRFKERWEDAVREILDMRMGALGHEGIELTNAEDGSGVGAAVICALTLGRTSSKDGGGGKVDGTH</sequence>
<dbReference type="GO" id="GO:0005829">
    <property type="term" value="C:cytosol"/>
    <property type="evidence" value="ECO:0007669"/>
    <property type="project" value="TreeGrafter"/>
</dbReference>
<dbReference type="PROSITE" id="PS51748">
    <property type="entry name" value="HEXOKINASE_2"/>
    <property type="match status" value="1"/>
</dbReference>
<evidence type="ECO:0000256" key="11">
    <source>
        <dbReference type="ARBA" id="ARBA00048160"/>
    </source>
</evidence>
<dbReference type="GO" id="GO:0006006">
    <property type="term" value="P:glucose metabolic process"/>
    <property type="evidence" value="ECO:0007669"/>
    <property type="project" value="TreeGrafter"/>
</dbReference>
<evidence type="ECO:0000256" key="7">
    <source>
        <dbReference type="ARBA" id="ARBA00022840"/>
    </source>
</evidence>
<dbReference type="FunFam" id="3.30.420.40:FF:000805">
    <property type="entry name" value="Hexokinase-2"/>
    <property type="match status" value="1"/>
</dbReference>
<keyword evidence="7 12" id="KW-0067">ATP-binding</keyword>
<dbReference type="InterPro" id="IPR043129">
    <property type="entry name" value="ATPase_NBD"/>
</dbReference>
<evidence type="ECO:0000256" key="5">
    <source>
        <dbReference type="ARBA" id="ARBA00022741"/>
    </source>
</evidence>
<proteinExistence type="inferred from homology"/>
<evidence type="ECO:0000256" key="3">
    <source>
        <dbReference type="ARBA" id="ARBA00009225"/>
    </source>
</evidence>
<evidence type="ECO:0000256" key="8">
    <source>
        <dbReference type="ARBA" id="ARBA00023152"/>
    </source>
</evidence>
<dbReference type="EMBL" id="JAPDRK010000028">
    <property type="protein sequence ID" value="KAJ9602145.1"/>
    <property type="molecule type" value="Genomic_DNA"/>
</dbReference>
<comment type="catalytic activity">
    <reaction evidence="10">
        <text>D-fructose + ATP = D-fructose 6-phosphate + ADP + H(+)</text>
        <dbReference type="Rhea" id="RHEA:16125"/>
        <dbReference type="ChEBI" id="CHEBI:15378"/>
        <dbReference type="ChEBI" id="CHEBI:30616"/>
        <dbReference type="ChEBI" id="CHEBI:37721"/>
        <dbReference type="ChEBI" id="CHEBI:61527"/>
        <dbReference type="ChEBI" id="CHEBI:456216"/>
        <dbReference type="EC" id="2.7.1.1"/>
    </reaction>
    <physiologicalReaction direction="left-to-right" evidence="10">
        <dbReference type="Rhea" id="RHEA:16126"/>
    </physiologicalReaction>
</comment>
<dbReference type="GO" id="GO:0006013">
    <property type="term" value="P:mannose metabolic process"/>
    <property type="evidence" value="ECO:0007669"/>
    <property type="project" value="TreeGrafter"/>
</dbReference>
<dbReference type="Proteomes" id="UP001172673">
    <property type="component" value="Unassembled WGS sequence"/>
</dbReference>
<dbReference type="SUPFAM" id="SSF53067">
    <property type="entry name" value="Actin-like ATPase domain"/>
    <property type="match status" value="2"/>
</dbReference>
<feature type="compositionally biased region" description="Low complexity" evidence="13">
    <location>
        <begin position="262"/>
        <end position="273"/>
    </location>
</feature>
<dbReference type="InterPro" id="IPR022673">
    <property type="entry name" value="Hexokinase_C"/>
</dbReference>
<keyword evidence="5 12" id="KW-0547">Nucleotide-binding</keyword>